<dbReference type="SUPFAM" id="SSF51658">
    <property type="entry name" value="Xylose isomerase-like"/>
    <property type="match status" value="1"/>
</dbReference>
<dbReference type="EMBL" id="MGHD01000019">
    <property type="protein sequence ID" value="OGM59510.1"/>
    <property type="molecule type" value="Genomic_DNA"/>
</dbReference>
<name>A0A1F8B6G9_9BACT</name>
<evidence type="ECO:0000313" key="2">
    <source>
        <dbReference type="Proteomes" id="UP000176404"/>
    </source>
</evidence>
<dbReference type="Gene3D" id="3.20.20.150">
    <property type="entry name" value="Divalent-metal-dependent TIM barrel enzymes"/>
    <property type="match status" value="1"/>
</dbReference>
<dbReference type="AlphaFoldDB" id="A0A1F8B6G9"/>
<gene>
    <name evidence="1" type="ORF">A2892_02625</name>
</gene>
<protein>
    <recommendedName>
        <fullName evidence="3">Xylose isomerase-like TIM barrel domain-containing protein</fullName>
    </recommendedName>
</protein>
<accession>A0A1F8B6G9</accession>
<sequence>MIVENGHAHAYTRGELLEWKDYVLLLRSVIESKTGGNKSLTVHLPYEIQHAEVRDVKRGEFYISYGEVLKRNFSIKLYWENAPWLEHRNWSLKYDNTDWTYVPRTIDLCLDTGHLMLGCKNRDEFLSLLDMLIKDRGSQIKFLHLHENNFRSDDHDPVPGIVLTKSVMNWLIKDRDFIIEKPWS</sequence>
<proteinExistence type="predicted"/>
<evidence type="ECO:0008006" key="3">
    <source>
        <dbReference type="Google" id="ProtNLM"/>
    </source>
</evidence>
<dbReference type="Proteomes" id="UP000176404">
    <property type="component" value="Unassembled WGS sequence"/>
</dbReference>
<organism evidence="1 2">
    <name type="scientific">Candidatus Woesebacteria bacterium RIFCSPLOWO2_01_FULL_39_10b</name>
    <dbReference type="NCBI Taxonomy" id="1802517"/>
    <lineage>
        <taxon>Bacteria</taxon>
        <taxon>Candidatus Woeseibacteriota</taxon>
    </lineage>
</organism>
<evidence type="ECO:0000313" key="1">
    <source>
        <dbReference type="EMBL" id="OGM59510.1"/>
    </source>
</evidence>
<comment type="caution">
    <text evidence="1">The sequence shown here is derived from an EMBL/GenBank/DDBJ whole genome shotgun (WGS) entry which is preliminary data.</text>
</comment>
<reference evidence="1 2" key="1">
    <citation type="journal article" date="2016" name="Nat. Commun.">
        <title>Thousands of microbial genomes shed light on interconnected biogeochemical processes in an aquifer system.</title>
        <authorList>
            <person name="Anantharaman K."/>
            <person name="Brown C.T."/>
            <person name="Hug L.A."/>
            <person name="Sharon I."/>
            <person name="Castelle C.J."/>
            <person name="Probst A.J."/>
            <person name="Thomas B.C."/>
            <person name="Singh A."/>
            <person name="Wilkins M.J."/>
            <person name="Karaoz U."/>
            <person name="Brodie E.L."/>
            <person name="Williams K.H."/>
            <person name="Hubbard S.S."/>
            <person name="Banfield J.F."/>
        </authorList>
    </citation>
    <scope>NUCLEOTIDE SEQUENCE [LARGE SCALE GENOMIC DNA]</scope>
</reference>
<dbReference type="InterPro" id="IPR036237">
    <property type="entry name" value="Xyl_isomerase-like_sf"/>
</dbReference>